<name>S5DT46_9VIRU</name>
<accession>S5DT46</accession>
<sequence>MEKSMKVTLSVSGENLDSIVVDKFPSVKASTSSETSNDFFHEKLEFSQSETENHSVTVEEVRKKGVRDEIEVVNLQEDLEKNRNQRLVSSRARSTDADWLSRLKRYCGDHLCSIIRIILLTLGACFMIIVTLTKIA</sequence>
<feature type="transmembrane region" description="Helical" evidence="1">
    <location>
        <begin position="111"/>
        <end position="132"/>
    </location>
</feature>
<organism evidence="2">
    <name type="scientific">Apophua simplicipes ichnovirus</name>
    <dbReference type="NCBI Taxonomy" id="1329648"/>
    <lineage>
        <taxon>Viruses</taxon>
        <taxon>Viruses incertae sedis</taxon>
        <taxon>Polydnaviriformidae</taxon>
        <taxon>Ichnoviriform</taxon>
    </lineage>
</organism>
<keyword evidence="1" id="KW-0472">Membrane</keyword>
<keyword evidence="1" id="KW-1133">Transmembrane helix</keyword>
<proteinExistence type="predicted"/>
<dbReference type="EMBL" id="KC752325">
    <property type="protein sequence ID" value="AGQ20230.1"/>
    <property type="molecule type" value="Genomic_DNA"/>
</dbReference>
<evidence type="ECO:0000313" key="2">
    <source>
        <dbReference type="EMBL" id="AGQ20230.1"/>
    </source>
</evidence>
<keyword evidence="1" id="KW-0812">Transmembrane</keyword>
<evidence type="ECO:0000256" key="1">
    <source>
        <dbReference type="SAM" id="Phobius"/>
    </source>
</evidence>
<protein>
    <submittedName>
        <fullName evidence="2">AsIV-cont00119-ORF1</fullName>
    </submittedName>
</protein>
<reference evidence="2" key="1">
    <citation type="journal article" date="2013" name="J. Gen. Virol.">
        <title>Ultrastructural and genomic characterization of a second banchine polydnavirus confirms the existence of shared features within this ichnovirus lineage.</title>
        <authorList>
            <person name="Djoumad A."/>
            <person name="Stoltz D."/>
            <person name="Beliveau C."/>
            <person name="Boyle B."/>
            <person name="Kuhn L."/>
            <person name="Cusson M."/>
        </authorList>
    </citation>
    <scope>NUCLEOTIDE SEQUENCE</scope>
</reference>